<evidence type="ECO:0000256" key="5">
    <source>
        <dbReference type="ARBA" id="ARBA00023136"/>
    </source>
</evidence>
<feature type="transmembrane region" description="Helical" evidence="6">
    <location>
        <begin position="100"/>
        <end position="121"/>
    </location>
</feature>
<keyword evidence="5 6" id="KW-0472">Membrane</keyword>
<dbReference type="NCBIfam" id="TIGR00254">
    <property type="entry name" value="GGDEF"/>
    <property type="match status" value="1"/>
</dbReference>
<dbReference type="GO" id="GO:0000155">
    <property type="term" value="F:phosphorelay sensor kinase activity"/>
    <property type="evidence" value="ECO:0007669"/>
    <property type="project" value="InterPro"/>
</dbReference>
<evidence type="ECO:0000256" key="6">
    <source>
        <dbReference type="SAM" id="Phobius"/>
    </source>
</evidence>
<keyword evidence="4 6" id="KW-1133">Transmembrane helix</keyword>
<dbReference type="InterPro" id="IPR011620">
    <property type="entry name" value="Sig_transdc_His_kinase_LytS_TM"/>
</dbReference>
<feature type="transmembrane region" description="Helical" evidence="6">
    <location>
        <begin position="73"/>
        <end position="94"/>
    </location>
</feature>
<sequence>MLVQLVLNFCVLVTLMYLLSLSYRNLHDLSGQAMNLPRALLLSAMAVGLMLYPAEVAPGVIIDMRAVPIAYLALRRGVVAGLLGAVPVMVYRFHLGGVGVWAAMFSAVGVALVGGWLGRSVDLFAPRLNWRSLWWKLLLVFVPNGLLLPVVRHDLSVLWMVYLPLLLMCHSGFVIGLGILRSRFRLLQLVALYAKQAHEDTLSALPNRRQFDQDAAAMDAADLLCLVDIDHFKKINDHYGHAAGDEVLAQLGQVLRTHLRARDQAYRYGGEEFAVIFRAPGSAVPEMLGERLRKVVHQTEFKAVPGHTLTVSVGIAYRGTGRLIRIPLNSCTVGTTPPVHPYRGIRIFSYSFQSD</sequence>
<feature type="domain" description="GGDEF" evidence="7">
    <location>
        <begin position="220"/>
        <end position="352"/>
    </location>
</feature>
<dbReference type="GO" id="GO:0005886">
    <property type="term" value="C:plasma membrane"/>
    <property type="evidence" value="ECO:0007669"/>
    <property type="project" value="UniProtKB-SubCell"/>
</dbReference>
<comment type="subcellular location">
    <subcellularLocation>
        <location evidence="1">Cell membrane</location>
        <topology evidence="1">Multi-pass membrane protein</topology>
    </subcellularLocation>
</comment>
<dbReference type="GO" id="GO:0043709">
    <property type="term" value="P:cell adhesion involved in single-species biofilm formation"/>
    <property type="evidence" value="ECO:0007669"/>
    <property type="project" value="TreeGrafter"/>
</dbReference>
<keyword evidence="8" id="KW-0808">Transferase</keyword>
<dbReference type="InterPro" id="IPR043128">
    <property type="entry name" value="Rev_trsase/Diguanyl_cyclase"/>
</dbReference>
<organism evidence="8">
    <name type="scientific">Deinococcus sp. VB142</name>
    <dbReference type="NCBI Taxonomy" id="3112952"/>
    <lineage>
        <taxon>Bacteria</taxon>
        <taxon>Thermotogati</taxon>
        <taxon>Deinococcota</taxon>
        <taxon>Deinococci</taxon>
        <taxon>Deinococcales</taxon>
        <taxon>Deinococcaceae</taxon>
        <taxon>Deinococcus</taxon>
    </lineage>
</organism>
<dbReference type="InterPro" id="IPR029787">
    <property type="entry name" value="Nucleotide_cyclase"/>
</dbReference>
<dbReference type="InterPro" id="IPR000160">
    <property type="entry name" value="GGDEF_dom"/>
</dbReference>
<evidence type="ECO:0000256" key="3">
    <source>
        <dbReference type="ARBA" id="ARBA00022692"/>
    </source>
</evidence>
<accession>A0AAU6Q6I8</accession>
<gene>
    <name evidence="8" type="ORF">WDJ50_14310</name>
</gene>
<evidence type="ECO:0000259" key="7">
    <source>
        <dbReference type="PROSITE" id="PS50887"/>
    </source>
</evidence>
<evidence type="ECO:0000313" key="8">
    <source>
        <dbReference type="EMBL" id="WYF46247.1"/>
    </source>
</evidence>
<dbReference type="Gene3D" id="3.30.70.270">
    <property type="match status" value="1"/>
</dbReference>
<dbReference type="PANTHER" id="PTHR45138:SF9">
    <property type="entry name" value="DIGUANYLATE CYCLASE DGCM-RELATED"/>
    <property type="match status" value="1"/>
</dbReference>
<keyword evidence="3 6" id="KW-0812">Transmembrane</keyword>
<dbReference type="InterPro" id="IPR050469">
    <property type="entry name" value="Diguanylate_Cyclase"/>
</dbReference>
<keyword evidence="8" id="KW-0548">Nucleotidyltransferase</keyword>
<feature type="transmembrane region" description="Helical" evidence="6">
    <location>
        <begin position="133"/>
        <end position="151"/>
    </location>
</feature>
<dbReference type="PANTHER" id="PTHR45138">
    <property type="entry name" value="REGULATORY COMPONENTS OF SENSORY TRANSDUCTION SYSTEM"/>
    <property type="match status" value="1"/>
</dbReference>
<dbReference type="GO" id="GO:0071555">
    <property type="term" value="P:cell wall organization"/>
    <property type="evidence" value="ECO:0007669"/>
    <property type="project" value="InterPro"/>
</dbReference>
<dbReference type="SMART" id="SM00267">
    <property type="entry name" value="GGDEF"/>
    <property type="match status" value="1"/>
</dbReference>
<dbReference type="AlphaFoldDB" id="A0AAU6Q6I8"/>
<evidence type="ECO:0000256" key="2">
    <source>
        <dbReference type="ARBA" id="ARBA00022475"/>
    </source>
</evidence>
<feature type="transmembrane region" description="Helical" evidence="6">
    <location>
        <begin position="35"/>
        <end position="52"/>
    </location>
</feature>
<dbReference type="CDD" id="cd01949">
    <property type="entry name" value="GGDEF"/>
    <property type="match status" value="1"/>
</dbReference>
<name>A0AAU6Q6I8_9DEIO</name>
<proteinExistence type="predicted"/>
<feature type="transmembrane region" description="Helical" evidence="6">
    <location>
        <begin position="157"/>
        <end position="180"/>
    </location>
</feature>
<dbReference type="GO" id="GO:0052621">
    <property type="term" value="F:diguanylate cyclase activity"/>
    <property type="evidence" value="ECO:0007669"/>
    <property type="project" value="UniProtKB-EC"/>
</dbReference>
<dbReference type="EMBL" id="CP149783">
    <property type="protein sequence ID" value="WYF46247.1"/>
    <property type="molecule type" value="Genomic_DNA"/>
</dbReference>
<evidence type="ECO:0000256" key="1">
    <source>
        <dbReference type="ARBA" id="ARBA00004651"/>
    </source>
</evidence>
<reference evidence="8" key="1">
    <citation type="submission" date="2024-03" db="EMBL/GenBank/DDBJ databases">
        <title>Deinococcus weizhi sp. nov., isolated from human skin.</title>
        <authorList>
            <person name="Wei Z."/>
            <person name="Tian F."/>
            <person name="Yang C."/>
            <person name="Xin L.T."/>
            <person name="Wen Z.J."/>
            <person name="Lan K.C."/>
            <person name="Yu L."/>
            <person name="Zhe W."/>
            <person name="Dan F.D."/>
            <person name="Jun W."/>
            <person name="Rui Z."/>
            <person name="Yong X.J."/>
            <person name="Ting Y."/>
            <person name="Wei X."/>
            <person name="Xu Z.G."/>
            <person name="Xin Z."/>
            <person name="Dong F.G."/>
            <person name="Ni X.M."/>
            <person name="Zheng M.G."/>
            <person name="Chun Y."/>
            <person name="Qian W.X."/>
        </authorList>
    </citation>
    <scope>NUCLEOTIDE SEQUENCE</scope>
    <source>
        <strain evidence="8">VB142</strain>
    </source>
</reference>
<keyword evidence="2" id="KW-1003">Cell membrane</keyword>
<dbReference type="RefSeq" id="WP_339097707.1">
    <property type="nucleotide sequence ID" value="NZ_CP149783.1"/>
</dbReference>
<dbReference type="GO" id="GO:1902201">
    <property type="term" value="P:negative regulation of bacterial-type flagellum-dependent cell motility"/>
    <property type="evidence" value="ECO:0007669"/>
    <property type="project" value="TreeGrafter"/>
</dbReference>
<protein>
    <submittedName>
        <fullName evidence="8">Diguanylate cyclase</fullName>
        <ecNumber evidence="8">2.7.7.65</ecNumber>
    </submittedName>
</protein>
<dbReference type="EC" id="2.7.7.65" evidence="8"/>
<dbReference type="Pfam" id="PF00990">
    <property type="entry name" value="GGDEF"/>
    <property type="match status" value="1"/>
</dbReference>
<dbReference type="SUPFAM" id="SSF55073">
    <property type="entry name" value="Nucleotide cyclase"/>
    <property type="match status" value="1"/>
</dbReference>
<dbReference type="Pfam" id="PF07694">
    <property type="entry name" value="5TM-5TMR_LYT"/>
    <property type="match status" value="1"/>
</dbReference>
<dbReference type="PROSITE" id="PS50887">
    <property type="entry name" value="GGDEF"/>
    <property type="match status" value="1"/>
</dbReference>
<evidence type="ECO:0000256" key="4">
    <source>
        <dbReference type="ARBA" id="ARBA00022989"/>
    </source>
</evidence>
<feature type="transmembrane region" description="Helical" evidence="6">
    <location>
        <begin position="5"/>
        <end position="23"/>
    </location>
</feature>